<dbReference type="AlphaFoldDB" id="A0A427Y7A7"/>
<name>A0A427Y7A7_9TREE</name>
<feature type="region of interest" description="Disordered" evidence="1">
    <location>
        <begin position="420"/>
        <end position="444"/>
    </location>
</feature>
<feature type="compositionally biased region" description="Low complexity" evidence="1">
    <location>
        <begin position="980"/>
        <end position="994"/>
    </location>
</feature>
<feature type="compositionally biased region" description="Pro residues" evidence="1">
    <location>
        <begin position="341"/>
        <end position="352"/>
    </location>
</feature>
<feature type="compositionally biased region" description="Low complexity" evidence="1">
    <location>
        <begin position="10"/>
        <end position="21"/>
    </location>
</feature>
<gene>
    <name evidence="4" type="ORF">EHS25_003457</name>
</gene>
<accession>A0A427Y7A7</accession>
<dbReference type="InterPro" id="IPR002013">
    <property type="entry name" value="SAC_dom"/>
</dbReference>
<dbReference type="PANTHER" id="PTHR45662:SF7">
    <property type="entry name" value="SACI DOMAIN PROTEIN (AFU_ORTHOLOGUE AFUA_1G15890)"/>
    <property type="match status" value="1"/>
</dbReference>
<dbReference type="OrthoDB" id="405996at2759"/>
<feature type="region of interest" description="Disordered" evidence="1">
    <location>
        <begin position="1"/>
        <end position="28"/>
    </location>
</feature>
<dbReference type="InterPro" id="IPR034753">
    <property type="entry name" value="hSac2"/>
</dbReference>
<evidence type="ECO:0000259" key="2">
    <source>
        <dbReference type="PROSITE" id="PS50275"/>
    </source>
</evidence>
<feature type="region of interest" description="Disordered" evidence="1">
    <location>
        <begin position="976"/>
        <end position="995"/>
    </location>
</feature>
<feature type="region of interest" description="Disordered" evidence="1">
    <location>
        <begin position="291"/>
        <end position="367"/>
    </location>
</feature>
<reference evidence="4 5" key="1">
    <citation type="submission" date="2018-11" db="EMBL/GenBank/DDBJ databases">
        <title>Genome sequence of Saitozyma podzolica DSM 27192.</title>
        <authorList>
            <person name="Aliyu H."/>
            <person name="Gorte O."/>
            <person name="Ochsenreither K."/>
        </authorList>
    </citation>
    <scope>NUCLEOTIDE SEQUENCE [LARGE SCALE GENOMIC DNA]</scope>
    <source>
        <strain evidence="4 5">DSM 27192</strain>
    </source>
</reference>
<sequence length="1104" mass="121364">MPPRGHTKASSTSSPQLPSLPARFTVPPMPPVIHRRLRLLTTDEGISITPAPAQEDDHEGKAVAGEQAGLLVRWGVRGKVDINEGRAGRSGQTSDDDEDDDGVMIGGILGIVRLWDAAYLLVFLAAKHRPFPLFPNHVNPSTHSDDPSLSREAGPSSHEVYALRDIHPIPLVPDLARKAVDRLRSLQVKKVVKKRSQGKGLNIRWNLPIPTLVTGPGAIPEEELRALNVDAESDDESDTDTGTYDEHSGRVSRESLAPEADETPSPLPNDPTRSPLDVRAKKRFSLGWGRFMPKLGKPKGSKASPAELREPIATDESLVDSDEQDETPKLVSTGATKTLVDPPPANAAPTPPNQSSSAPFASNPPQRRELESKIIAQIVREFSSGGFFYSYDFDLTHTLQHKRNLIVSRASSGTALANLLPKEKDNGTGGVFPPTPEGKFARGSAVSSPRETSAEWLGSTATATATGGSVTPEMNREDDFVEPDIRVPLWRRVDRRFFWNEALLKDFLDVGAHAFVLPVMQGWVQSSTFTIPVPPNPLEPNVSLGNVPVDLVVISRRSRDRAGLRFQRRGIDDEGHVANFCETEMIVRAKVEGKTSLFSFVQVRGSIPLKWHQEPWSAKPPPVLDLPVAQSYSVANLHFDDLKSRYGPITVVNLSEQTGKEADVTNGYGELVNSLGRSDLTYKDFDFHAKCHGMNWDNISELVRDLDFAQMGYLWTLQGDCIREQSGAFRTKWSALARHVLGAMLTQLGLIPDPATSTIESVFNDVWANNGDTLSLCYAHTSALKGDFVRRGKRDLSGMLHDGVSSISRMFYGAVSDFFAQAVISFFLGHRNLSVFSEFLENLESTDASNLIKLSRVRAAATETSSARVLSEGEQRLAGWTLLSPEDRNVKLSPKLEEKVLLLTRVAIYVVSFNYSLEKVIGFTRIPLASITSIQKGAYILSPLQEAGRDPLENAGFVLNFSPVNESTRYSTYSIRNRMPTSPSTPTHETPGTPAAHVEHAPIDPNASEFFAFKVLPREFIARGASSFVDEDEEGLDQDADVGESCKATVNRLVKRIREACMRLSVGTEDDFVLEKDVVSLAEAQSATSLLTRMDYALKRFLWL</sequence>
<feature type="region of interest" description="Disordered" evidence="1">
    <location>
        <begin position="230"/>
        <end position="279"/>
    </location>
</feature>
<protein>
    <recommendedName>
        <fullName evidence="6">SAC domain-containing protein</fullName>
    </recommendedName>
</protein>
<dbReference type="InterPro" id="IPR022158">
    <property type="entry name" value="Inositol_phosphatase"/>
</dbReference>
<comment type="caution">
    <text evidence="4">The sequence shown here is derived from an EMBL/GenBank/DDBJ whole genome shotgun (WGS) entry which is preliminary data.</text>
</comment>
<organism evidence="4 5">
    <name type="scientific">Saitozyma podzolica</name>
    <dbReference type="NCBI Taxonomy" id="1890683"/>
    <lineage>
        <taxon>Eukaryota</taxon>
        <taxon>Fungi</taxon>
        <taxon>Dikarya</taxon>
        <taxon>Basidiomycota</taxon>
        <taxon>Agaricomycotina</taxon>
        <taxon>Tremellomycetes</taxon>
        <taxon>Tremellales</taxon>
        <taxon>Trimorphomycetaceae</taxon>
        <taxon>Saitozyma</taxon>
    </lineage>
</organism>
<evidence type="ECO:0000313" key="5">
    <source>
        <dbReference type="Proteomes" id="UP000279259"/>
    </source>
</evidence>
<dbReference type="GO" id="GO:0043812">
    <property type="term" value="F:phosphatidylinositol-4-phosphate phosphatase activity"/>
    <property type="evidence" value="ECO:0007669"/>
    <property type="project" value="TreeGrafter"/>
</dbReference>
<dbReference type="GO" id="GO:0046856">
    <property type="term" value="P:phosphatidylinositol dephosphorylation"/>
    <property type="evidence" value="ECO:0007669"/>
    <property type="project" value="TreeGrafter"/>
</dbReference>
<evidence type="ECO:0008006" key="6">
    <source>
        <dbReference type="Google" id="ProtNLM"/>
    </source>
</evidence>
<feature type="domain" description="HSac2" evidence="3">
    <location>
        <begin position="852"/>
        <end position="1016"/>
    </location>
</feature>
<dbReference type="Pfam" id="PF12456">
    <property type="entry name" value="hSac2"/>
    <property type="match status" value="1"/>
</dbReference>
<evidence type="ECO:0000313" key="4">
    <source>
        <dbReference type="EMBL" id="RSH86969.1"/>
    </source>
</evidence>
<dbReference type="Proteomes" id="UP000279259">
    <property type="component" value="Unassembled WGS sequence"/>
</dbReference>
<dbReference type="Pfam" id="PF02383">
    <property type="entry name" value="Syja_N"/>
    <property type="match status" value="1"/>
</dbReference>
<dbReference type="PROSITE" id="PS50275">
    <property type="entry name" value="SAC"/>
    <property type="match status" value="1"/>
</dbReference>
<feature type="domain" description="SAC" evidence="2">
    <location>
        <begin position="378"/>
        <end position="780"/>
    </location>
</feature>
<dbReference type="STRING" id="1890683.A0A427Y7A7"/>
<dbReference type="PANTHER" id="PTHR45662">
    <property type="entry name" value="PHOSPHATIDYLINOSITIDE PHOSPHATASE SAC1"/>
    <property type="match status" value="1"/>
</dbReference>
<dbReference type="PROSITE" id="PS51791">
    <property type="entry name" value="HSAC2"/>
    <property type="match status" value="1"/>
</dbReference>
<proteinExistence type="predicted"/>
<keyword evidence="5" id="KW-1185">Reference proteome</keyword>
<dbReference type="GO" id="GO:0005783">
    <property type="term" value="C:endoplasmic reticulum"/>
    <property type="evidence" value="ECO:0007669"/>
    <property type="project" value="TreeGrafter"/>
</dbReference>
<dbReference type="EMBL" id="RSCD01000018">
    <property type="protein sequence ID" value="RSH86969.1"/>
    <property type="molecule type" value="Genomic_DNA"/>
</dbReference>
<evidence type="ECO:0000259" key="3">
    <source>
        <dbReference type="PROSITE" id="PS51791"/>
    </source>
</evidence>
<evidence type="ECO:0000256" key="1">
    <source>
        <dbReference type="SAM" id="MobiDB-lite"/>
    </source>
</evidence>
<feature type="compositionally biased region" description="Basic and acidic residues" evidence="1">
    <location>
        <begin position="244"/>
        <end position="253"/>
    </location>
</feature>